<evidence type="ECO:0000313" key="3">
    <source>
        <dbReference type="Proteomes" id="UP001273505"/>
    </source>
</evidence>
<dbReference type="InterPro" id="IPR051044">
    <property type="entry name" value="MAG_DAG_Lipase"/>
</dbReference>
<protein>
    <submittedName>
        <fullName evidence="2">Alpha/beta hydrolase</fullName>
    </submittedName>
</protein>
<dbReference type="PANTHER" id="PTHR11614">
    <property type="entry name" value="PHOSPHOLIPASE-RELATED"/>
    <property type="match status" value="1"/>
</dbReference>
<comment type="caution">
    <text evidence="2">The sequence shown here is derived from an EMBL/GenBank/DDBJ whole genome shotgun (WGS) entry which is preliminary data.</text>
</comment>
<dbReference type="Pfam" id="PF12146">
    <property type="entry name" value="Hydrolase_4"/>
    <property type="match status" value="1"/>
</dbReference>
<dbReference type="Proteomes" id="UP001273505">
    <property type="component" value="Unassembled WGS sequence"/>
</dbReference>
<feature type="domain" description="Serine aminopeptidase S33" evidence="1">
    <location>
        <begin position="47"/>
        <end position="249"/>
    </location>
</feature>
<keyword evidence="2" id="KW-0378">Hydrolase</keyword>
<dbReference type="GO" id="GO:0016787">
    <property type="term" value="F:hydrolase activity"/>
    <property type="evidence" value="ECO:0007669"/>
    <property type="project" value="UniProtKB-KW"/>
</dbReference>
<dbReference type="Gene3D" id="3.40.50.1820">
    <property type="entry name" value="alpha/beta hydrolase"/>
    <property type="match status" value="1"/>
</dbReference>
<dbReference type="InterPro" id="IPR022742">
    <property type="entry name" value="Hydrolase_4"/>
</dbReference>
<organism evidence="2 3">
    <name type="scientific">Gilvimarinus gilvus</name>
    <dbReference type="NCBI Taxonomy" id="3058038"/>
    <lineage>
        <taxon>Bacteria</taxon>
        <taxon>Pseudomonadati</taxon>
        <taxon>Pseudomonadota</taxon>
        <taxon>Gammaproteobacteria</taxon>
        <taxon>Cellvibrionales</taxon>
        <taxon>Cellvibrionaceae</taxon>
        <taxon>Gilvimarinus</taxon>
    </lineage>
</organism>
<name>A0ABU4RXE3_9GAMM</name>
<evidence type="ECO:0000259" key="1">
    <source>
        <dbReference type="Pfam" id="PF12146"/>
    </source>
</evidence>
<sequence length="327" mass="36240">MQAVKTEQWTADTELTDFEVMPLKVGQEDLAHTATLIRASNNPKSTTHTILYVHGMTDYFFQEHLAHAFVEAGFAFYAIDLHGFGRSITANERPNYCDTVDEYFAEIDLAINTIKAETSGTLTINAHSTGGLILSLYAHRGLEREQIDGLCLNSPFFEFPADGIELLGIKLVAWLGRIFPHASYPRSKPSLYAQSIYKGYRGEWDYNLTIKPAQGFPLYLGWLNAIVAGQRELQAGLNIQCPVLVMHSAQSIRGLGRWRDDMLSTDAVLNVEHMRRFGPGLGQTVSLIEIEGGMHDLILSSPPVRAAVLAQMFAWLGQIAGPVNSRA</sequence>
<keyword evidence="3" id="KW-1185">Reference proteome</keyword>
<reference evidence="2 3" key="1">
    <citation type="submission" date="2023-11" db="EMBL/GenBank/DDBJ databases">
        <title>Gilvimarinus fulvus sp. nov., isolated from the surface of Kelp.</title>
        <authorList>
            <person name="Sun Y.Y."/>
            <person name="Gong Y."/>
            <person name="Du Z.J."/>
        </authorList>
    </citation>
    <scope>NUCLEOTIDE SEQUENCE [LARGE SCALE GENOMIC DNA]</scope>
    <source>
        <strain evidence="2 3">SDUM040013</strain>
    </source>
</reference>
<gene>
    <name evidence="2" type="ORF">SCD92_09300</name>
</gene>
<dbReference type="EMBL" id="JAXAFO010000013">
    <property type="protein sequence ID" value="MDX6849556.1"/>
    <property type="molecule type" value="Genomic_DNA"/>
</dbReference>
<dbReference type="SUPFAM" id="SSF53474">
    <property type="entry name" value="alpha/beta-Hydrolases"/>
    <property type="match status" value="1"/>
</dbReference>
<accession>A0ABU4RXE3</accession>
<proteinExistence type="predicted"/>
<evidence type="ECO:0000313" key="2">
    <source>
        <dbReference type="EMBL" id="MDX6849556.1"/>
    </source>
</evidence>
<dbReference type="RefSeq" id="WP_302724814.1">
    <property type="nucleotide sequence ID" value="NZ_JAULRU010000823.1"/>
</dbReference>
<dbReference type="InterPro" id="IPR029058">
    <property type="entry name" value="AB_hydrolase_fold"/>
</dbReference>